<name>A0A1T5JP78_9BACT</name>
<dbReference type="Pfam" id="PF10604">
    <property type="entry name" value="Polyketide_cyc2"/>
    <property type="match status" value="1"/>
</dbReference>
<dbReference type="InterPro" id="IPR023393">
    <property type="entry name" value="START-like_dom_sf"/>
</dbReference>
<reference evidence="1 2" key="1">
    <citation type="submission" date="2017-02" db="EMBL/GenBank/DDBJ databases">
        <authorList>
            <person name="Peterson S.W."/>
        </authorList>
    </citation>
    <scope>NUCLEOTIDE SEQUENCE [LARGE SCALE GENOMIC DNA]</scope>
    <source>
        <strain evidence="1 2">DSM 25262</strain>
    </source>
</reference>
<sequence>MCMRSIHQQVKINWPVRALFNYVSDISNNASWQEHVEKTEWLNDERNTSGARFREVHKNADRDSYALCQIDEFVPYQKRSVVTQNKSFHSTYTYEFEPANESTVMKVTLEVRARGLYKLIEPFAANRFLQAQARDIFRLKEMLELED</sequence>
<protein>
    <submittedName>
        <fullName evidence="1">Polyketide cyclase / dehydrase and lipid transport</fullName>
    </submittedName>
</protein>
<dbReference type="EMBL" id="FUZU01000001">
    <property type="protein sequence ID" value="SKC53174.1"/>
    <property type="molecule type" value="Genomic_DNA"/>
</dbReference>
<organism evidence="1 2">
    <name type="scientific">Ohtaekwangia koreensis</name>
    <dbReference type="NCBI Taxonomy" id="688867"/>
    <lineage>
        <taxon>Bacteria</taxon>
        <taxon>Pseudomonadati</taxon>
        <taxon>Bacteroidota</taxon>
        <taxon>Cytophagia</taxon>
        <taxon>Cytophagales</taxon>
        <taxon>Fulvivirgaceae</taxon>
        <taxon>Ohtaekwangia</taxon>
    </lineage>
</organism>
<dbReference type="SUPFAM" id="SSF55961">
    <property type="entry name" value="Bet v1-like"/>
    <property type="match status" value="1"/>
</dbReference>
<accession>A0A1T5JP78</accession>
<keyword evidence="2" id="KW-1185">Reference proteome</keyword>
<dbReference type="Proteomes" id="UP000190961">
    <property type="component" value="Unassembled WGS sequence"/>
</dbReference>
<evidence type="ECO:0000313" key="2">
    <source>
        <dbReference type="Proteomes" id="UP000190961"/>
    </source>
</evidence>
<dbReference type="STRING" id="688867.SAMN05660236_1316"/>
<dbReference type="InterPro" id="IPR019587">
    <property type="entry name" value="Polyketide_cyclase/dehydratase"/>
</dbReference>
<proteinExistence type="predicted"/>
<evidence type="ECO:0000313" key="1">
    <source>
        <dbReference type="EMBL" id="SKC53174.1"/>
    </source>
</evidence>
<dbReference type="Gene3D" id="3.30.530.20">
    <property type="match status" value="1"/>
</dbReference>
<dbReference type="AlphaFoldDB" id="A0A1T5JP78"/>
<gene>
    <name evidence="1" type="ORF">SAMN05660236_1316</name>
</gene>